<gene>
    <name evidence="5 8" type="primary">truB</name>
    <name evidence="8" type="ORF">CSB45_01960</name>
</gene>
<feature type="domain" description="Pseudouridine synthase II N-terminal" evidence="6">
    <location>
        <begin position="23"/>
        <end position="171"/>
    </location>
</feature>
<evidence type="ECO:0000313" key="8">
    <source>
        <dbReference type="EMBL" id="PID58787.1"/>
    </source>
</evidence>
<comment type="function">
    <text evidence="5">Responsible for synthesis of pseudouridine from uracil-55 in the psi GC loop of transfer RNAs.</text>
</comment>
<dbReference type="FunFam" id="3.30.2350.10:FF:000011">
    <property type="entry name" value="tRNA pseudouridine synthase B"/>
    <property type="match status" value="1"/>
</dbReference>
<comment type="caution">
    <text evidence="8">The sequence shown here is derived from an EMBL/GenBank/DDBJ whole genome shotgun (WGS) entry which is preliminary data.</text>
</comment>
<dbReference type="PANTHER" id="PTHR13767">
    <property type="entry name" value="TRNA-PSEUDOURIDINE SYNTHASE"/>
    <property type="match status" value="1"/>
</dbReference>
<reference evidence="8 9" key="1">
    <citation type="submission" date="2017-10" db="EMBL/GenBank/DDBJ databases">
        <title>Novel microbial diversity and functional potential in the marine mammal oral microbiome.</title>
        <authorList>
            <person name="Dudek N.K."/>
            <person name="Sun C.L."/>
            <person name="Burstein D."/>
            <person name="Kantor R.S."/>
            <person name="Aliaga Goltsman D.S."/>
            <person name="Bik E.M."/>
            <person name="Thomas B.C."/>
            <person name="Banfield J.F."/>
            <person name="Relman D.A."/>
        </authorList>
    </citation>
    <scope>NUCLEOTIDE SEQUENCE [LARGE SCALE GENOMIC DNA]</scope>
    <source>
        <strain evidence="8">DOLZORAL124_49_17</strain>
    </source>
</reference>
<dbReference type="GO" id="GO:1990481">
    <property type="term" value="P:mRNA pseudouridine synthesis"/>
    <property type="evidence" value="ECO:0007669"/>
    <property type="project" value="TreeGrafter"/>
</dbReference>
<dbReference type="HAMAP" id="MF_01080">
    <property type="entry name" value="TruB_bact"/>
    <property type="match status" value="1"/>
</dbReference>
<comment type="similarity">
    <text evidence="2 5">Belongs to the pseudouridine synthase TruB family. Type 1 subfamily.</text>
</comment>
<proteinExistence type="inferred from homology"/>
<sequence length="308" mass="34369">MNGVLLIDKTAGMTSHDVVRELRKLYAMKKIGHAGTLDPFATGLLILCLGKATKSLQYIVECDKEYEAMMKLGETTNTQDLTGTVLEQRTVPANARSELERLRSSFVGEISQIPPMFSARKVNGQRLYALARAGKTIERKARTVRIESLIIHDVSLPYVSFRIVCSKGTYVRTFAHDLGEALGCGAHLTRLRRTRIGRFQVHEAYSLAQLAEKQPGAERAQTLRPVDTVLQDFPALTLNKDAAARVRYGAELQYLSPHCTREIAAAGEEQVLRLYNPAGEFLALAKERLVVHEEGILRKIRPIKVFSH</sequence>
<dbReference type="AlphaFoldDB" id="A0A2G6E9Z8"/>
<evidence type="ECO:0000256" key="4">
    <source>
        <dbReference type="ARBA" id="ARBA00023235"/>
    </source>
</evidence>
<keyword evidence="4 5" id="KW-0413">Isomerase</keyword>
<comment type="catalytic activity">
    <reaction evidence="1 5">
        <text>uridine(55) in tRNA = pseudouridine(55) in tRNA</text>
        <dbReference type="Rhea" id="RHEA:42532"/>
        <dbReference type="Rhea" id="RHEA-COMP:10101"/>
        <dbReference type="Rhea" id="RHEA-COMP:10102"/>
        <dbReference type="ChEBI" id="CHEBI:65314"/>
        <dbReference type="ChEBI" id="CHEBI:65315"/>
        <dbReference type="EC" id="5.4.99.25"/>
    </reaction>
</comment>
<keyword evidence="3 5" id="KW-0819">tRNA processing</keyword>
<evidence type="ECO:0000259" key="6">
    <source>
        <dbReference type="Pfam" id="PF01509"/>
    </source>
</evidence>
<organism evidence="8 9">
    <name type="scientific">candidate division KSB3 bacterium</name>
    <dbReference type="NCBI Taxonomy" id="2044937"/>
    <lineage>
        <taxon>Bacteria</taxon>
        <taxon>candidate division KSB3</taxon>
    </lineage>
</organism>
<dbReference type="Pfam" id="PF01509">
    <property type="entry name" value="TruB_N"/>
    <property type="match status" value="1"/>
</dbReference>
<name>A0A2G6E9Z8_9BACT</name>
<evidence type="ECO:0000256" key="2">
    <source>
        <dbReference type="ARBA" id="ARBA00005642"/>
    </source>
</evidence>
<accession>A0A2G6E9Z8</accession>
<dbReference type="InterPro" id="IPR014780">
    <property type="entry name" value="tRNA_psdUridine_synth_TruB"/>
</dbReference>
<dbReference type="EMBL" id="PDPS01000021">
    <property type="protein sequence ID" value="PID58787.1"/>
    <property type="molecule type" value="Genomic_DNA"/>
</dbReference>
<dbReference type="InterPro" id="IPR032819">
    <property type="entry name" value="TruB_C"/>
</dbReference>
<dbReference type="InterPro" id="IPR002501">
    <property type="entry name" value="PsdUridine_synth_N"/>
</dbReference>
<dbReference type="PANTHER" id="PTHR13767:SF2">
    <property type="entry name" value="PSEUDOURIDYLATE SYNTHASE TRUB1"/>
    <property type="match status" value="1"/>
</dbReference>
<feature type="domain" description="tRNA pseudouridylate synthase B C-terminal" evidence="7">
    <location>
        <begin position="172"/>
        <end position="230"/>
    </location>
</feature>
<dbReference type="Proteomes" id="UP000229740">
    <property type="component" value="Unassembled WGS sequence"/>
</dbReference>
<evidence type="ECO:0000256" key="3">
    <source>
        <dbReference type="ARBA" id="ARBA00022694"/>
    </source>
</evidence>
<dbReference type="GO" id="GO:0031119">
    <property type="term" value="P:tRNA pseudouridine synthesis"/>
    <property type="evidence" value="ECO:0007669"/>
    <property type="project" value="UniProtKB-UniRule"/>
</dbReference>
<dbReference type="InterPro" id="IPR020103">
    <property type="entry name" value="PsdUridine_synth_cat_dom_sf"/>
</dbReference>
<evidence type="ECO:0000313" key="9">
    <source>
        <dbReference type="Proteomes" id="UP000229740"/>
    </source>
</evidence>
<dbReference type="GO" id="GO:0160148">
    <property type="term" value="F:tRNA pseudouridine(55) synthase activity"/>
    <property type="evidence" value="ECO:0007669"/>
    <property type="project" value="UniProtKB-EC"/>
</dbReference>
<dbReference type="GO" id="GO:0003723">
    <property type="term" value="F:RNA binding"/>
    <property type="evidence" value="ECO:0007669"/>
    <property type="project" value="InterPro"/>
</dbReference>
<dbReference type="CDD" id="cd02573">
    <property type="entry name" value="PseudoU_synth_EcTruB"/>
    <property type="match status" value="1"/>
</dbReference>
<protein>
    <recommendedName>
        <fullName evidence="5">tRNA pseudouridine synthase B</fullName>
        <ecNumber evidence="5">5.4.99.25</ecNumber>
    </recommendedName>
    <alternativeName>
        <fullName evidence="5">tRNA pseudouridine(55) synthase</fullName>
        <shortName evidence="5">Psi55 synthase</shortName>
    </alternativeName>
    <alternativeName>
        <fullName evidence="5">tRNA pseudouridylate synthase</fullName>
    </alternativeName>
    <alternativeName>
        <fullName evidence="5">tRNA-uridine isomerase</fullName>
    </alternativeName>
</protein>
<evidence type="ECO:0000256" key="5">
    <source>
        <dbReference type="HAMAP-Rule" id="MF_01080"/>
    </source>
</evidence>
<evidence type="ECO:0000256" key="1">
    <source>
        <dbReference type="ARBA" id="ARBA00000385"/>
    </source>
</evidence>
<dbReference type="Gene3D" id="3.30.2350.10">
    <property type="entry name" value="Pseudouridine synthase"/>
    <property type="match status" value="1"/>
</dbReference>
<dbReference type="EC" id="5.4.99.25" evidence="5"/>
<evidence type="ECO:0000259" key="7">
    <source>
        <dbReference type="Pfam" id="PF16198"/>
    </source>
</evidence>
<feature type="active site" description="Nucleophile" evidence="5">
    <location>
        <position position="38"/>
    </location>
</feature>
<dbReference type="Pfam" id="PF16198">
    <property type="entry name" value="TruB_C_2"/>
    <property type="match status" value="1"/>
</dbReference>
<dbReference type="NCBIfam" id="TIGR00431">
    <property type="entry name" value="TruB"/>
    <property type="match status" value="1"/>
</dbReference>
<dbReference type="SUPFAM" id="SSF55120">
    <property type="entry name" value="Pseudouridine synthase"/>
    <property type="match status" value="1"/>
</dbReference>